<dbReference type="SUPFAM" id="SSF82866">
    <property type="entry name" value="Multidrug efflux transporter AcrB transmembrane domain"/>
    <property type="match status" value="2"/>
</dbReference>
<dbReference type="EMBL" id="JAJKBJ010000015">
    <property type="protein sequence ID" value="MCL9684832.1"/>
    <property type="molecule type" value="Genomic_DNA"/>
</dbReference>
<reference evidence="10" key="1">
    <citation type="submission" date="2021-11" db="EMBL/GenBank/DDBJ databases">
        <title>Legionella maioricencis sp. nov., a new species isolated from hot water samples in Mallorca.</title>
        <authorList>
            <person name="Crespi S."/>
            <person name="Drasar V."/>
            <person name="Salva-Serra F."/>
            <person name="Jaen-Luchoro D."/>
            <person name="Pineiro-Iglesias B."/>
            <person name="Aliaga F."/>
            <person name="Fernandez-Juarez V."/>
            <person name="Coll G."/>
            <person name="Moore E.R.B."/>
            <person name="Bennasar-Figueras A."/>
        </authorList>
    </citation>
    <scope>NUCLEOTIDE SEQUENCE</scope>
    <source>
        <strain evidence="10">HCPI-6</strain>
    </source>
</reference>
<dbReference type="InterPro" id="IPR004764">
    <property type="entry name" value="MdtF-like"/>
</dbReference>
<feature type="transmembrane region" description="Helical" evidence="9">
    <location>
        <begin position="910"/>
        <end position="932"/>
    </location>
</feature>
<dbReference type="AlphaFoldDB" id="A0A9X2ICU0"/>
<dbReference type="Gene3D" id="3.30.70.1440">
    <property type="entry name" value="Multidrug efflux transporter AcrB pore domain"/>
    <property type="match status" value="1"/>
</dbReference>
<dbReference type="RefSeq" id="WP_250423304.1">
    <property type="nucleotide sequence ID" value="NZ_JAJKBJ010000015.1"/>
</dbReference>
<feature type="transmembrane region" description="Helical" evidence="9">
    <location>
        <begin position="12"/>
        <end position="33"/>
    </location>
</feature>
<dbReference type="Gene3D" id="3.30.70.1320">
    <property type="entry name" value="Multidrug efflux transporter AcrB pore domain like"/>
    <property type="match status" value="1"/>
</dbReference>
<feature type="transmembrane region" description="Helical" evidence="9">
    <location>
        <begin position="549"/>
        <end position="568"/>
    </location>
</feature>
<dbReference type="SUPFAM" id="SSF82714">
    <property type="entry name" value="Multidrug efflux transporter AcrB TolC docking domain, DN and DC subdomains"/>
    <property type="match status" value="2"/>
</dbReference>
<gene>
    <name evidence="10" type="ORF">LOX96_12070</name>
</gene>
<evidence type="ECO:0000256" key="2">
    <source>
        <dbReference type="ARBA" id="ARBA00010942"/>
    </source>
</evidence>
<dbReference type="PANTHER" id="PTHR32063:SF13">
    <property type="entry name" value="MULTIDRUG EFFLUX PUMP SUBUNIT ACRB-RELATED"/>
    <property type="match status" value="1"/>
</dbReference>
<feature type="transmembrane region" description="Helical" evidence="9">
    <location>
        <begin position="980"/>
        <end position="1001"/>
    </location>
</feature>
<feature type="transmembrane region" description="Helical" evidence="9">
    <location>
        <begin position="353"/>
        <end position="372"/>
    </location>
</feature>
<evidence type="ECO:0000256" key="3">
    <source>
        <dbReference type="ARBA" id="ARBA00022448"/>
    </source>
</evidence>
<comment type="caution">
    <text evidence="10">The sequence shown here is derived from an EMBL/GenBank/DDBJ whole genome shotgun (WGS) entry which is preliminary data.</text>
</comment>
<dbReference type="GO" id="GO:0005886">
    <property type="term" value="C:plasma membrane"/>
    <property type="evidence" value="ECO:0007669"/>
    <property type="project" value="UniProtKB-SubCell"/>
</dbReference>
<dbReference type="PRINTS" id="PR00702">
    <property type="entry name" value="ACRIFLAVINRP"/>
</dbReference>
<dbReference type="PANTHER" id="PTHR32063">
    <property type="match status" value="1"/>
</dbReference>
<evidence type="ECO:0000256" key="7">
    <source>
        <dbReference type="ARBA" id="ARBA00022989"/>
    </source>
</evidence>
<dbReference type="GO" id="GO:0015562">
    <property type="term" value="F:efflux transmembrane transporter activity"/>
    <property type="evidence" value="ECO:0007669"/>
    <property type="project" value="InterPro"/>
</dbReference>
<evidence type="ECO:0000313" key="11">
    <source>
        <dbReference type="Proteomes" id="UP001139721"/>
    </source>
</evidence>
<dbReference type="Pfam" id="PF00873">
    <property type="entry name" value="ACR_tran"/>
    <property type="match status" value="1"/>
</dbReference>
<dbReference type="Gene3D" id="3.30.70.1430">
    <property type="entry name" value="Multidrug efflux transporter AcrB pore domain"/>
    <property type="match status" value="2"/>
</dbReference>
<evidence type="ECO:0000256" key="9">
    <source>
        <dbReference type="RuleBase" id="RU364070"/>
    </source>
</evidence>
<feature type="transmembrane region" description="Helical" evidence="9">
    <location>
        <begin position="882"/>
        <end position="898"/>
    </location>
</feature>
<organism evidence="10 11">
    <name type="scientific">Legionella maioricensis</name>
    <dbReference type="NCBI Taxonomy" id="2896528"/>
    <lineage>
        <taxon>Bacteria</taxon>
        <taxon>Pseudomonadati</taxon>
        <taxon>Pseudomonadota</taxon>
        <taxon>Gammaproteobacteria</taxon>
        <taxon>Legionellales</taxon>
        <taxon>Legionellaceae</taxon>
        <taxon>Legionella</taxon>
    </lineage>
</organism>
<dbReference type="NCBIfam" id="TIGR00915">
    <property type="entry name" value="2A0602"/>
    <property type="match status" value="1"/>
</dbReference>
<keyword evidence="5 9" id="KW-0997">Cell inner membrane</keyword>
<protein>
    <recommendedName>
        <fullName evidence="9">Efflux pump membrane transporter</fullName>
    </recommendedName>
</protein>
<keyword evidence="8 9" id="KW-0472">Membrane</keyword>
<comment type="similarity">
    <text evidence="2 9">Belongs to the resistance-nodulation-cell division (RND) (TC 2.A.6) family.</text>
</comment>
<keyword evidence="7 9" id="KW-1133">Transmembrane helix</keyword>
<evidence type="ECO:0000256" key="1">
    <source>
        <dbReference type="ARBA" id="ARBA00004429"/>
    </source>
</evidence>
<feature type="transmembrane region" description="Helical" evidence="9">
    <location>
        <begin position="379"/>
        <end position="399"/>
    </location>
</feature>
<feature type="transmembrane region" description="Helical" evidence="9">
    <location>
        <begin position="938"/>
        <end position="959"/>
    </location>
</feature>
<dbReference type="FunFam" id="3.30.70.1430:FF:000001">
    <property type="entry name" value="Efflux pump membrane transporter"/>
    <property type="match status" value="1"/>
</dbReference>
<keyword evidence="3 9" id="KW-0813">Transport</keyword>
<dbReference type="GO" id="GO:0009636">
    <property type="term" value="P:response to toxic substance"/>
    <property type="evidence" value="ECO:0007669"/>
    <property type="project" value="UniProtKB-ARBA"/>
</dbReference>
<dbReference type="GO" id="GO:0042910">
    <property type="term" value="F:xenobiotic transmembrane transporter activity"/>
    <property type="evidence" value="ECO:0007669"/>
    <property type="project" value="TreeGrafter"/>
</dbReference>
<evidence type="ECO:0000313" key="10">
    <source>
        <dbReference type="EMBL" id="MCL9684832.1"/>
    </source>
</evidence>
<evidence type="ECO:0000256" key="8">
    <source>
        <dbReference type="ARBA" id="ARBA00023136"/>
    </source>
</evidence>
<feature type="transmembrane region" description="Helical" evidence="9">
    <location>
        <begin position="450"/>
        <end position="471"/>
    </location>
</feature>
<proteinExistence type="inferred from homology"/>
<dbReference type="Proteomes" id="UP001139721">
    <property type="component" value="Unassembled WGS sequence"/>
</dbReference>
<dbReference type="SUPFAM" id="SSF82693">
    <property type="entry name" value="Multidrug efflux transporter AcrB pore domain, PN1, PN2, PC1 and PC2 subdomains"/>
    <property type="match status" value="4"/>
</dbReference>
<evidence type="ECO:0000256" key="6">
    <source>
        <dbReference type="ARBA" id="ARBA00022692"/>
    </source>
</evidence>
<dbReference type="Gene3D" id="1.20.1640.10">
    <property type="entry name" value="Multidrug efflux transporter AcrB transmembrane domain"/>
    <property type="match status" value="2"/>
</dbReference>
<accession>A0A9X2ICU0</accession>
<keyword evidence="4" id="KW-1003">Cell membrane</keyword>
<evidence type="ECO:0000256" key="5">
    <source>
        <dbReference type="ARBA" id="ARBA00022519"/>
    </source>
</evidence>
<feature type="transmembrane region" description="Helical" evidence="9">
    <location>
        <begin position="405"/>
        <end position="429"/>
    </location>
</feature>
<dbReference type="Gene3D" id="3.30.2090.10">
    <property type="entry name" value="Multidrug efflux transporter AcrB TolC docking domain, DN and DC subdomains"/>
    <property type="match status" value="2"/>
</dbReference>
<dbReference type="InterPro" id="IPR001036">
    <property type="entry name" value="Acrflvin-R"/>
</dbReference>
<feature type="transmembrane region" description="Helical" evidence="9">
    <location>
        <begin position="477"/>
        <end position="500"/>
    </location>
</feature>
<keyword evidence="6 9" id="KW-0812">Transmembrane</keyword>
<feature type="transmembrane region" description="Helical" evidence="9">
    <location>
        <begin position="1013"/>
        <end position="1039"/>
    </location>
</feature>
<dbReference type="InterPro" id="IPR027463">
    <property type="entry name" value="AcrB_DN_DC_subdom"/>
</dbReference>
<sequence>MISKFFIERPILANVIALLLVLLGLVAIAVLPITQYPSIVPPTIQVTTSYPGADAKTLINTVALPIEQQVNGVEKMLYMQSTSTNNGTYNLVVTFAIGTDLNFAQVLVQNRVQAAMAQLPESVQKQGVVVQQKSTAILQFVTLTSKNNEYDGLFLNNYAAINMQDELSRLPGVGNVIIFGTGTYAMRVWLDPRKMLAFGLNPSDVLYAISHQNQAVSAGQIASPPTSGQQPYQFTVNVPGQLADQEEFANIIIKSTATQANQSANSSTSAQIVRIRDVGRVELGSSSYNQLAKLNGKDTAAIGIFQLPGANALQVANEVRKAVEKMAKKFPPGMQYSVPFDTTIFVKASVNEVYKTLFEAGILVLLVILVFLQNFRATLVPTTTVPVTIIGAFFAMLLLSYSINLLTLFALVLAIGIVVDDAIVIVEGVTQHIERGTSPKESAISAMSELLGPIIGITLVLMAVFVPAGFMPGLTGAMYAQFALVIAATAFISAINAMTLKPTQCALWLKPVDTHKTKNAFYRAFDTVYYSIENRYLGFIDKLIHQNKTVCLVGIFLVLLAIFGISQIPTGFIPLEDQGYFMLNVQLPDGASLGRTEALLDDLSKRVAKVGGVENIIAIDGISLLDNNANLANAGVLYVMLKDWSLRGKDEGLLPLYNKLNDIATNTLGAKVLVMVPPPIQGLGASGGFQMQLELQDGSFDYQKLQSATDQLIYYASQQPELKRLMTSFRGSVPEVSAPINRYKAESLGVSVGDASDALQTYLGSSYVNLFTKFGQVFQVYVQAEASSRMTIEDVRNYYVKNKSGGMVPLGTLTDIYPAVGPAIVSLYNLYPSSNIYGMSAPGYSSGQAIQTLEKIAQQVLPAGMSYEWTSTAYQEKIAGNMSYYIFILSLILVYLILAGQYENWVTPGAILLSVPLALLGTVLALAILGIANNMYTQIGILLLIALAAKNAILIVEVAREHREIHKKSIMESALFGAKTRFRPIIMTSFAFILGVMPLVFATGAGANARRSIGIAVCSGMLASTCLAVVFVPAFYVMLQTWQEGRQAKKREKMNLAVSDQEV</sequence>
<comment type="subcellular location">
    <subcellularLocation>
        <location evidence="1 9">Cell inner membrane</location>
        <topology evidence="1 9">Multi-pass membrane protein</topology>
    </subcellularLocation>
</comment>
<keyword evidence="11" id="KW-1185">Reference proteome</keyword>
<evidence type="ECO:0000256" key="4">
    <source>
        <dbReference type="ARBA" id="ARBA00022475"/>
    </source>
</evidence>
<name>A0A9X2ICU0_9GAMM</name>
<dbReference type="FunFam" id="1.20.1640.10:FF:000001">
    <property type="entry name" value="Efflux pump membrane transporter"/>
    <property type="match status" value="1"/>
</dbReference>